<proteinExistence type="predicted"/>
<accession>X1SSU3</accession>
<dbReference type="EMBL" id="BARW01014974">
    <property type="protein sequence ID" value="GAI82216.1"/>
    <property type="molecule type" value="Genomic_DNA"/>
</dbReference>
<sequence length="133" mass="14661">MELSERELAVVGTAYEALSGRTASYRERGGGTHRVPIGPAGAAKILFAIRPRALLPWDAGIRKGLDHTPSGASYVRYLRDAKMLLENLAVQCHTHGLELSDLPQELGKPDSSIAMLLNKYYWITWTRRANSGL</sequence>
<protein>
    <submittedName>
        <fullName evidence="1">Uncharacterized protein</fullName>
    </submittedName>
</protein>
<organism evidence="1">
    <name type="scientific">marine sediment metagenome</name>
    <dbReference type="NCBI Taxonomy" id="412755"/>
    <lineage>
        <taxon>unclassified sequences</taxon>
        <taxon>metagenomes</taxon>
        <taxon>ecological metagenomes</taxon>
    </lineage>
</organism>
<feature type="non-terminal residue" evidence="1">
    <location>
        <position position="133"/>
    </location>
</feature>
<gene>
    <name evidence="1" type="ORF">S12H4_26404</name>
</gene>
<comment type="caution">
    <text evidence="1">The sequence shown here is derived from an EMBL/GenBank/DDBJ whole genome shotgun (WGS) entry which is preliminary data.</text>
</comment>
<name>X1SSU3_9ZZZZ</name>
<reference evidence="1" key="1">
    <citation type="journal article" date="2014" name="Front. Microbiol.">
        <title>High frequency of phylogenetically diverse reductive dehalogenase-homologous genes in deep subseafloor sedimentary metagenomes.</title>
        <authorList>
            <person name="Kawai M."/>
            <person name="Futagami T."/>
            <person name="Toyoda A."/>
            <person name="Takaki Y."/>
            <person name="Nishi S."/>
            <person name="Hori S."/>
            <person name="Arai W."/>
            <person name="Tsubouchi T."/>
            <person name="Morono Y."/>
            <person name="Uchiyama I."/>
            <person name="Ito T."/>
            <person name="Fujiyama A."/>
            <person name="Inagaki F."/>
            <person name="Takami H."/>
        </authorList>
    </citation>
    <scope>NUCLEOTIDE SEQUENCE</scope>
    <source>
        <strain evidence="1">Expedition CK06-06</strain>
    </source>
</reference>
<evidence type="ECO:0000313" key="1">
    <source>
        <dbReference type="EMBL" id="GAI82216.1"/>
    </source>
</evidence>
<dbReference type="AlphaFoldDB" id="X1SSU3"/>